<name>A0ABR4AIC8_9LECA</name>
<organism evidence="1 2">
    <name type="scientific">Stereocaulon virgatum</name>
    <dbReference type="NCBI Taxonomy" id="373712"/>
    <lineage>
        <taxon>Eukaryota</taxon>
        <taxon>Fungi</taxon>
        <taxon>Dikarya</taxon>
        <taxon>Ascomycota</taxon>
        <taxon>Pezizomycotina</taxon>
        <taxon>Lecanoromycetes</taxon>
        <taxon>OSLEUM clade</taxon>
        <taxon>Lecanoromycetidae</taxon>
        <taxon>Lecanorales</taxon>
        <taxon>Lecanorineae</taxon>
        <taxon>Stereocaulaceae</taxon>
        <taxon>Stereocaulon</taxon>
    </lineage>
</organism>
<gene>
    <name evidence="1" type="ORF">N7G274_001960</name>
</gene>
<keyword evidence="2" id="KW-1185">Reference proteome</keyword>
<comment type="caution">
    <text evidence="1">The sequence shown here is derived from an EMBL/GenBank/DDBJ whole genome shotgun (WGS) entry which is preliminary data.</text>
</comment>
<dbReference type="Proteomes" id="UP001590950">
    <property type="component" value="Unassembled WGS sequence"/>
</dbReference>
<evidence type="ECO:0000313" key="2">
    <source>
        <dbReference type="Proteomes" id="UP001590950"/>
    </source>
</evidence>
<protein>
    <submittedName>
        <fullName evidence="1">Uncharacterized protein</fullName>
    </submittedName>
</protein>
<dbReference type="EMBL" id="JBEFKJ010000006">
    <property type="protein sequence ID" value="KAL2045532.1"/>
    <property type="molecule type" value="Genomic_DNA"/>
</dbReference>
<proteinExistence type="predicted"/>
<reference evidence="1 2" key="1">
    <citation type="submission" date="2024-09" db="EMBL/GenBank/DDBJ databases">
        <title>Rethinking Asexuality: The Enigmatic Case of Functional Sexual Genes in Lepraria (Stereocaulaceae).</title>
        <authorList>
            <person name="Doellman M."/>
            <person name="Sun Y."/>
            <person name="Barcenas-Pena A."/>
            <person name="Lumbsch H.T."/>
            <person name="Grewe F."/>
        </authorList>
    </citation>
    <scope>NUCLEOTIDE SEQUENCE [LARGE SCALE GENOMIC DNA]</scope>
    <source>
        <strain evidence="1 2">Mercado 3170</strain>
    </source>
</reference>
<sequence>MGAENGGVRMEMLRVMAAANDMVILIARALIVHGYGDVDFGDIRVVFILVWDVPKHSAIVDAISHCNSIQTPVSGLDCLRKQQWSARSYLALLGKTLASQQCRPSAWVRTTISGILQ</sequence>
<evidence type="ECO:0000313" key="1">
    <source>
        <dbReference type="EMBL" id="KAL2045532.1"/>
    </source>
</evidence>
<accession>A0ABR4AIC8</accession>